<dbReference type="EMBL" id="AP009513">
    <property type="protein sequence ID" value="BAG14257.1"/>
    <property type="molecule type" value="Genomic_DNA"/>
</dbReference>
<accession>B1H0T0</accession>
<protein>
    <submittedName>
        <fullName evidence="1">DnaA-domain protein</fullName>
    </submittedName>
</protein>
<dbReference type="RefSeq" id="WP_015423777.1">
    <property type="nucleotide sequence ID" value="NC_020422.1"/>
</dbReference>
<reference evidence="1 2" key="1">
    <citation type="journal article" date="2008" name="Proc. Natl. Acad. Sci. U.S.A.">
        <title>Complete genome of the uncultured termite group 1 bacteria in a single host protist cell.</title>
        <authorList>
            <person name="Hongoh Y."/>
            <person name="Sharma V.K."/>
            <person name="Prakash T."/>
            <person name="Noda S."/>
            <person name="Taylor T.D."/>
            <person name="Kudo T."/>
            <person name="Sakaki Y."/>
            <person name="Toyoda A."/>
            <person name="Hattori M."/>
            <person name="Ohkuma M."/>
        </authorList>
    </citation>
    <scope>NUCLEOTIDE SEQUENCE [LARGE SCALE GENOMIC DNA]</scope>
    <source>
        <strain evidence="1 2">Rs-D17 genomovar Ri2008</strain>
    </source>
</reference>
<organism evidence="1 2">
    <name type="scientific">Endomicrobium trichonymphae</name>
    <dbReference type="NCBI Taxonomy" id="1408204"/>
    <lineage>
        <taxon>Bacteria</taxon>
        <taxon>Pseudomonadati</taxon>
        <taxon>Elusimicrobiota</taxon>
        <taxon>Endomicrobiia</taxon>
        <taxon>Endomicrobiales</taxon>
        <taxon>Endomicrobiaceae</taxon>
        <taxon>Candidatus Endomicrobiellum</taxon>
    </lineage>
</organism>
<dbReference type="PATRIC" id="fig|471821.5.peg.1328"/>
<name>B1H0T0_ENDTX</name>
<dbReference type="InterPro" id="IPR038454">
    <property type="entry name" value="DnaA_N_sf"/>
</dbReference>
<dbReference type="HOGENOM" id="CLU_657121_0_0_0"/>
<dbReference type="Proteomes" id="UP000001691">
    <property type="component" value="Plasmid pTGRD3"/>
</dbReference>
<keyword evidence="2" id="KW-1185">Reference proteome</keyword>
<proteinExistence type="predicted"/>
<dbReference type="KEGG" id="rsd:TGRD_P3-1"/>
<sequence length="424" mass="49404">MWNEIKTELTEKIPTIWLEPVKEESFKDDILMLNVPNRYYAEKYKTDFKELIQSVIKTKIGKDIGLQCQIELLPEPITKDKKPKTTSKTPLIKETKFNGKPYFESPAELTEISKEISQAKEIDVDNTKLTSMPVKYSIKDVVSFSLLNSKMFTYPNDKRKKTKVEINIRFNNGTIKPLDLYRGQLDFNDEGYGQLTTTHAKIFLAITHIWQKQGCKFANNSYLAVVDISIRELAKQLGYQKFSGADYKRLLRKTKELADFPMILADMYEAHTFTLLYDVSNHKLKKSRNNKNMLRILINPFIAKQLYERKVILRNPQCYKIKNPTAIKFLICYDKRIIKGNNLRLNIFEIANDLEVNINNITSVAENLKNAFQELNGYELNDSYSLHVELIKENKEWIVVADRVLKEKQQSLKVNCRTDIECEA</sequence>
<dbReference type="Gene3D" id="3.30.300.180">
    <property type="match status" value="1"/>
</dbReference>
<evidence type="ECO:0000313" key="1">
    <source>
        <dbReference type="EMBL" id="BAG14257.1"/>
    </source>
</evidence>
<keyword evidence="1" id="KW-0614">Plasmid</keyword>
<dbReference type="AlphaFoldDB" id="B1H0T0"/>
<evidence type="ECO:0000313" key="2">
    <source>
        <dbReference type="Proteomes" id="UP000001691"/>
    </source>
</evidence>
<gene>
    <name evidence="1" type="ordered locus">TGRD_P3-1</name>
</gene>
<geneLocation type="plasmid" evidence="1 2">
    <name>pTGRD3</name>
</geneLocation>